<keyword evidence="3" id="KW-1185">Reference proteome</keyword>
<evidence type="ECO:0000313" key="3">
    <source>
        <dbReference type="Proteomes" id="UP000001968"/>
    </source>
</evidence>
<dbReference type="OrthoDB" id="9780267at2"/>
<dbReference type="Pfam" id="PF04367">
    <property type="entry name" value="DUF502"/>
    <property type="match status" value="1"/>
</dbReference>
<feature type="transmembrane region" description="Helical" evidence="1">
    <location>
        <begin position="7"/>
        <end position="29"/>
    </location>
</feature>
<organism evidence="2 3">
    <name type="scientific">Syntrophomonas wolfei subsp. wolfei (strain DSM 2245B / Goettingen)</name>
    <dbReference type="NCBI Taxonomy" id="335541"/>
    <lineage>
        <taxon>Bacteria</taxon>
        <taxon>Bacillati</taxon>
        <taxon>Bacillota</taxon>
        <taxon>Clostridia</taxon>
        <taxon>Eubacteriales</taxon>
        <taxon>Syntrophomonadaceae</taxon>
        <taxon>Syntrophomonas</taxon>
    </lineage>
</organism>
<name>Q0AY52_SYNWW</name>
<keyword evidence="1" id="KW-1133">Transmembrane helix</keyword>
<sequence>MNRLARYFLNGLLFIVPIFLTLYIIYLLFAKIDSLLQIPLPGIGIIPGVGFVVTILIITLTGVLVSNLITRRFMSLMDRLFNRLPLVKILYSSIKDLINAFLGEKKTFNQPVLVTIIPGSNASALGFVTSESLQHLGVDDMVAVYFPQSYNFAGNLLLFPREQVRPIEASSSDIMTFIVSGGVAKS</sequence>
<dbReference type="PANTHER" id="PTHR31876:SF26">
    <property type="entry name" value="PROTEIN LIKE COV 2"/>
    <property type="match status" value="1"/>
</dbReference>
<dbReference type="eggNOG" id="COG2928">
    <property type="taxonomic scope" value="Bacteria"/>
</dbReference>
<dbReference type="InterPro" id="IPR007462">
    <property type="entry name" value="COV1-like"/>
</dbReference>
<evidence type="ECO:0000313" key="2">
    <source>
        <dbReference type="EMBL" id="ABI68352.1"/>
    </source>
</evidence>
<proteinExistence type="predicted"/>
<dbReference type="RefSeq" id="WP_011640457.1">
    <property type="nucleotide sequence ID" value="NC_008346.1"/>
</dbReference>
<accession>Q0AY52</accession>
<dbReference type="Proteomes" id="UP000001968">
    <property type="component" value="Chromosome"/>
</dbReference>
<gene>
    <name evidence="2" type="ordered locus">Swol_1039</name>
</gene>
<dbReference type="PANTHER" id="PTHR31876">
    <property type="entry name" value="COV-LIKE PROTEIN 1"/>
    <property type="match status" value="1"/>
</dbReference>
<dbReference type="KEGG" id="swo:Swol_1039"/>
<protein>
    <submittedName>
        <fullName evidence="2">Conserved hypothetical membrane protein</fullName>
    </submittedName>
</protein>
<dbReference type="EMBL" id="CP000448">
    <property type="protein sequence ID" value="ABI68352.1"/>
    <property type="molecule type" value="Genomic_DNA"/>
</dbReference>
<keyword evidence="1" id="KW-0472">Membrane</keyword>
<dbReference type="HOGENOM" id="CLU_068050_4_1_9"/>
<feature type="transmembrane region" description="Helical" evidence="1">
    <location>
        <begin position="49"/>
        <end position="69"/>
    </location>
</feature>
<evidence type="ECO:0000256" key="1">
    <source>
        <dbReference type="SAM" id="Phobius"/>
    </source>
</evidence>
<dbReference type="AlphaFoldDB" id="Q0AY52"/>
<reference evidence="3" key="1">
    <citation type="journal article" date="2010" name="Environ. Microbiol.">
        <title>The genome of Syntrophomonas wolfei: new insights into syntrophic metabolism and biohydrogen production.</title>
        <authorList>
            <person name="Sieber J.R."/>
            <person name="Sims D.R."/>
            <person name="Han C."/>
            <person name="Kim E."/>
            <person name="Lykidis A."/>
            <person name="Lapidus A.L."/>
            <person name="McDonnald E."/>
            <person name="Rohlin L."/>
            <person name="Culley D.E."/>
            <person name="Gunsalus R."/>
            <person name="McInerney M.J."/>
        </authorList>
    </citation>
    <scope>NUCLEOTIDE SEQUENCE [LARGE SCALE GENOMIC DNA]</scope>
    <source>
        <strain evidence="3">DSM 2245B / Goettingen</strain>
    </source>
</reference>
<keyword evidence="1" id="KW-0812">Transmembrane</keyword>